<gene>
    <name evidence="1" type="ORF">IU449_22645</name>
</gene>
<comment type="caution">
    <text evidence="1">The sequence shown here is derived from an EMBL/GenBank/DDBJ whole genome shotgun (WGS) entry which is preliminary data.</text>
</comment>
<dbReference type="RefSeq" id="WP_195004168.1">
    <property type="nucleotide sequence ID" value="NZ_JADLQN010000005.1"/>
</dbReference>
<dbReference type="EMBL" id="JADLQN010000005">
    <property type="protein sequence ID" value="MBF6357309.1"/>
    <property type="molecule type" value="Genomic_DNA"/>
</dbReference>
<proteinExistence type="predicted"/>
<accession>A0ABS0DFQ9</accession>
<evidence type="ECO:0000313" key="2">
    <source>
        <dbReference type="Proteomes" id="UP000707731"/>
    </source>
</evidence>
<reference evidence="1 2" key="1">
    <citation type="submission" date="2020-10" db="EMBL/GenBank/DDBJ databases">
        <title>Identification of Nocardia species via Next-generation sequencing and recognition of intraspecies genetic diversity.</title>
        <authorList>
            <person name="Li P."/>
            <person name="Li P."/>
            <person name="Lu B."/>
        </authorList>
    </citation>
    <scope>NUCLEOTIDE SEQUENCE [LARGE SCALE GENOMIC DNA]</scope>
    <source>
        <strain evidence="1 2">BJ06-0143</strain>
    </source>
</reference>
<dbReference type="PROSITE" id="PS51257">
    <property type="entry name" value="PROKAR_LIPOPROTEIN"/>
    <property type="match status" value="1"/>
</dbReference>
<dbReference type="Proteomes" id="UP000707731">
    <property type="component" value="Unassembled WGS sequence"/>
</dbReference>
<evidence type="ECO:0000313" key="1">
    <source>
        <dbReference type="EMBL" id="MBF6357309.1"/>
    </source>
</evidence>
<protein>
    <recommendedName>
        <fullName evidence="3">HTH hxlR-type domain-containing protein</fullName>
    </recommendedName>
</protein>
<keyword evidence="2" id="KW-1185">Reference proteome</keyword>
<sequence length="60" mass="6556">MTDKGLIGPTVLTLGCLMRRQLVGSRVMRRSDLERPTPVYTLTGKGEIVAAEMIAAHIQC</sequence>
<evidence type="ECO:0008006" key="3">
    <source>
        <dbReference type="Google" id="ProtNLM"/>
    </source>
</evidence>
<organism evidence="1 2">
    <name type="scientific">Nocardia higoensis</name>
    <dbReference type="NCBI Taxonomy" id="228599"/>
    <lineage>
        <taxon>Bacteria</taxon>
        <taxon>Bacillati</taxon>
        <taxon>Actinomycetota</taxon>
        <taxon>Actinomycetes</taxon>
        <taxon>Mycobacteriales</taxon>
        <taxon>Nocardiaceae</taxon>
        <taxon>Nocardia</taxon>
    </lineage>
</organism>
<name>A0ABS0DFQ9_9NOCA</name>